<dbReference type="Gene3D" id="3.30.300.20">
    <property type="match status" value="1"/>
</dbReference>
<protein>
    <submittedName>
        <fullName evidence="2">Organic hydroperoxide resistance protein</fullName>
    </submittedName>
</protein>
<dbReference type="AlphaFoldDB" id="A0AA48GLJ7"/>
<dbReference type="PANTHER" id="PTHR33797">
    <property type="entry name" value="ORGANIC HYDROPEROXIDE RESISTANCE PROTEIN-LIKE"/>
    <property type="match status" value="1"/>
</dbReference>
<dbReference type="InterPro" id="IPR036102">
    <property type="entry name" value="OsmC/Ohrsf"/>
</dbReference>
<keyword evidence="3" id="KW-1185">Reference proteome</keyword>
<dbReference type="InterPro" id="IPR019953">
    <property type="entry name" value="OHR"/>
</dbReference>
<sequence>MNPLYEIKASANGGRAGRVTSEDGVLDFQLALPKGLGGPGGAQPNPEMLFAAGYAACFQSALGFVAGGAKVRLGTQRVDATVGIGPKDGGGFQLAVKLEVYLPDLPRDQAQAFMEQAHQVCPYSNAVRGNVPVELVLL</sequence>
<dbReference type="PANTHER" id="PTHR33797:SF2">
    <property type="entry name" value="ORGANIC HYDROPEROXIDE RESISTANCE PROTEIN-LIKE"/>
    <property type="match status" value="1"/>
</dbReference>
<dbReference type="Pfam" id="PF02566">
    <property type="entry name" value="OsmC"/>
    <property type="match status" value="1"/>
</dbReference>
<dbReference type="RefSeq" id="WP_316414598.1">
    <property type="nucleotide sequence ID" value="NZ_AP027080.1"/>
</dbReference>
<reference evidence="3" key="1">
    <citation type="journal article" date="2023" name="Int. J. Syst. Evol. Microbiol.">
        <title>Mesoterricola silvestris gen. nov., sp. nov., Mesoterricola sediminis sp. nov., Geothrix oryzae sp. nov., Geothrix edaphica sp. nov., Geothrix rubra sp. nov., and Geothrix limicola sp. nov., six novel members of Acidobacteriota isolated from soils.</title>
        <authorList>
            <person name="Itoh H."/>
            <person name="Sugisawa Y."/>
            <person name="Mise K."/>
            <person name="Xu Z."/>
            <person name="Kuniyasu M."/>
            <person name="Ushijima N."/>
            <person name="Kawano K."/>
            <person name="Kobayashi E."/>
            <person name="Shiratori Y."/>
            <person name="Masuda Y."/>
            <person name="Senoo K."/>
        </authorList>
    </citation>
    <scope>NUCLEOTIDE SEQUENCE [LARGE SCALE GENOMIC DNA]</scope>
    <source>
        <strain evidence="3">W79</strain>
    </source>
</reference>
<evidence type="ECO:0000313" key="2">
    <source>
        <dbReference type="EMBL" id="BDU71695.1"/>
    </source>
</evidence>
<gene>
    <name evidence="2" type="ORF">METEAL_08690</name>
</gene>
<dbReference type="InterPro" id="IPR003718">
    <property type="entry name" value="OsmC/Ohr_fam"/>
</dbReference>
<evidence type="ECO:0000256" key="1">
    <source>
        <dbReference type="ARBA" id="ARBA00007378"/>
    </source>
</evidence>
<comment type="similarity">
    <text evidence="1">Belongs to the OsmC/Ohr family.</text>
</comment>
<dbReference type="SUPFAM" id="SSF82784">
    <property type="entry name" value="OsmC-like"/>
    <property type="match status" value="1"/>
</dbReference>
<dbReference type="KEGG" id="msil:METEAL_08690"/>
<dbReference type="GO" id="GO:0006979">
    <property type="term" value="P:response to oxidative stress"/>
    <property type="evidence" value="ECO:0007669"/>
    <property type="project" value="InterPro"/>
</dbReference>
<accession>A0AA48GLJ7</accession>
<dbReference type="NCBIfam" id="TIGR03561">
    <property type="entry name" value="organ_hyd_perox"/>
    <property type="match status" value="1"/>
</dbReference>
<dbReference type="Gene3D" id="2.20.25.10">
    <property type="match status" value="1"/>
</dbReference>
<evidence type="ECO:0000313" key="3">
    <source>
        <dbReference type="Proteomes" id="UP001238179"/>
    </source>
</evidence>
<organism evidence="2 3">
    <name type="scientific">Mesoterricola silvestris</name>
    <dbReference type="NCBI Taxonomy" id="2927979"/>
    <lineage>
        <taxon>Bacteria</taxon>
        <taxon>Pseudomonadati</taxon>
        <taxon>Acidobacteriota</taxon>
        <taxon>Holophagae</taxon>
        <taxon>Holophagales</taxon>
        <taxon>Holophagaceae</taxon>
        <taxon>Mesoterricola</taxon>
    </lineage>
</organism>
<dbReference type="Proteomes" id="UP001238179">
    <property type="component" value="Chromosome"/>
</dbReference>
<dbReference type="EMBL" id="AP027080">
    <property type="protein sequence ID" value="BDU71695.1"/>
    <property type="molecule type" value="Genomic_DNA"/>
</dbReference>
<name>A0AA48GLJ7_9BACT</name>
<proteinExistence type="inferred from homology"/>
<dbReference type="InterPro" id="IPR015946">
    <property type="entry name" value="KH_dom-like_a/b"/>
</dbReference>